<dbReference type="InterPro" id="IPR004839">
    <property type="entry name" value="Aminotransferase_I/II_large"/>
</dbReference>
<evidence type="ECO:0000256" key="2">
    <source>
        <dbReference type="ARBA" id="ARBA00007441"/>
    </source>
</evidence>
<dbReference type="GO" id="GO:0008483">
    <property type="term" value="F:transaminase activity"/>
    <property type="evidence" value="ECO:0007669"/>
    <property type="project" value="UniProtKB-KW"/>
</dbReference>
<keyword evidence="4 6" id="KW-0808">Transferase</keyword>
<keyword evidence="5" id="KW-0663">Pyridoxal phosphate</keyword>
<evidence type="ECO:0000256" key="5">
    <source>
        <dbReference type="ARBA" id="ARBA00022898"/>
    </source>
</evidence>
<proteinExistence type="inferred from homology"/>
<dbReference type="RefSeq" id="WP_206902879.1">
    <property type="nucleotide sequence ID" value="NZ_JAFLVT010000005.1"/>
</dbReference>
<dbReference type="InterPro" id="IPR015422">
    <property type="entry name" value="PyrdxlP-dep_Trfase_small"/>
</dbReference>
<dbReference type="EMBL" id="JAFLVT010000005">
    <property type="protein sequence ID" value="MBO0448567.1"/>
    <property type="molecule type" value="Genomic_DNA"/>
</dbReference>
<dbReference type="PROSITE" id="PS00105">
    <property type="entry name" value="AA_TRANSFER_CLASS_1"/>
    <property type="match status" value="1"/>
</dbReference>
<dbReference type="Gene3D" id="3.40.640.10">
    <property type="entry name" value="Type I PLP-dependent aspartate aminotransferase-like (Major domain)"/>
    <property type="match status" value="1"/>
</dbReference>
<name>A0ABS3H528_9ENTE</name>
<dbReference type="Gene3D" id="3.90.1150.10">
    <property type="entry name" value="Aspartate Aminotransferase, domain 1"/>
    <property type="match status" value="1"/>
</dbReference>
<dbReference type="Pfam" id="PF00155">
    <property type="entry name" value="Aminotran_1_2"/>
    <property type="match status" value="1"/>
</dbReference>
<evidence type="ECO:0000256" key="6">
    <source>
        <dbReference type="RuleBase" id="RU000481"/>
    </source>
</evidence>
<keyword evidence="3 6" id="KW-0032">Aminotransferase</keyword>
<dbReference type="InterPro" id="IPR015421">
    <property type="entry name" value="PyrdxlP-dep_Trfase_major"/>
</dbReference>
<reference evidence="8 9" key="1">
    <citation type="submission" date="2021-03" db="EMBL/GenBank/DDBJ databases">
        <title>Enterococcal diversity collection.</title>
        <authorList>
            <person name="Gilmore M.S."/>
            <person name="Schwartzman J."/>
            <person name="Van Tyne D."/>
            <person name="Martin M."/>
            <person name="Earl A.M."/>
            <person name="Manson A.L."/>
            <person name="Straub T."/>
            <person name="Salamzade R."/>
            <person name="Saavedra J."/>
            <person name="Lebreton F."/>
            <person name="Prichula J."/>
            <person name="Schaufler K."/>
            <person name="Gaca A."/>
            <person name="Sgardioli B."/>
            <person name="Wagenaar J."/>
            <person name="Strong T."/>
        </authorList>
    </citation>
    <scope>NUCLEOTIDE SEQUENCE [LARGE SCALE GENOMIC DNA]</scope>
    <source>
        <strain evidence="8 9">MJM12</strain>
    </source>
</reference>
<protein>
    <recommendedName>
        <fullName evidence="6">Aminotransferase</fullName>
        <ecNumber evidence="6">2.6.1.-</ecNumber>
    </recommendedName>
</protein>
<evidence type="ECO:0000256" key="1">
    <source>
        <dbReference type="ARBA" id="ARBA00001933"/>
    </source>
</evidence>
<dbReference type="Proteomes" id="UP000664256">
    <property type="component" value="Unassembled WGS sequence"/>
</dbReference>
<dbReference type="InterPro" id="IPR050596">
    <property type="entry name" value="AspAT/PAT-like"/>
</dbReference>
<dbReference type="InterPro" id="IPR015424">
    <property type="entry name" value="PyrdxlP-dep_Trfase"/>
</dbReference>
<evidence type="ECO:0000313" key="9">
    <source>
        <dbReference type="Proteomes" id="UP000664256"/>
    </source>
</evidence>
<sequence>MQINQKYQQQNSLLMEIAVLAKDTPDLIDLSIGDLDVTTNESIIAAAFATAKNGETKYTAPDGTKTFLGAVCRYYKKRYHMTISENEVRATVGAMHGMYLALMALVDKGDEVIIHEPYFTPYKEQVLACQGIPVFVATNPAENYQLDVEKLAEKITDKTKIIIINSPNNPTGAVFTKETMQKIADLAIANNLYIFSDEVYEAYCFNENFTPMMSYAPQNTITFNSFSKTFAMTGWRIGFMIAPEQIIDACRNVSEFVTFTAPSISQAAGVFALDNWEELFSEVASLVYDRLRYIEKRVAKINFLSMEEVAGSLYAYLDISKTNLDSLTFVKKVLAECHVLLVPGVAFGETTGKDQVRIAANQPVSILKSAFDRMEKLTFS</sequence>
<evidence type="ECO:0000256" key="4">
    <source>
        <dbReference type="ARBA" id="ARBA00022679"/>
    </source>
</evidence>
<dbReference type="PANTHER" id="PTHR46383">
    <property type="entry name" value="ASPARTATE AMINOTRANSFERASE"/>
    <property type="match status" value="1"/>
</dbReference>
<dbReference type="EC" id="2.6.1.-" evidence="6"/>
<dbReference type="CDD" id="cd00609">
    <property type="entry name" value="AAT_like"/>
    <property type="match status" value="1"/>
</dbReference>
<comment type="caution">
    <text evidence="8">The sequence shown here is derived from an EMBL/GenBank/DDBJ whole genome shotgun (WGS) entry which is preliminary data.</text>
</comment>
<dbReference type="PANTHER" id="PTHR46383:SF1">
    <property type="entry name" value="ASPARTATE AMINOTRANSFERASE"/>
    <property type="match status" value="1"/>
</dbReference>
<dbReference type="SUPFAM" id="SSF53383">
    <property type="entry name" value="PLP-dependent transferases"/>
    <property type="match status" value="1"/>
</dbReference>
<comment type="cofactor">
    <cofactor evidence="1 6">
        <name>pyridoxal 5'-phosphate</name>
        <dbReference type="ChEBI" id="CHEBI:597326"/>
    </cofactor>
</comment>
<comment type="similarity">
    <text evidence="2 6">Belongs to the class-I pyridoxal-phosphate-dependent aminotransferase family.</text>
</comment>
<gene>
    <name evidence="8" type="ORF">JZO76_03365</name>
</gene>
<dbReference type="InterPro" id="IPR004838">
    <property type="entry name" value="NHTrfase_class1_PyrdxlP-BS"/>
</dbReference>
<evidence type="ECO:0000259" key="7">
    <source>
        <dbReference type="Pfam" id="PF00155"/>
    </source>
</evidence>
<organism evidence="8 9">
    <name type="scientific">Candidatus Enterococcus myersii</name>
    <dbReference type="NCBI Taxonomy" id="2815322"/>
    <lineage>
        <taxon>Bacteria</taxon>
        <taxon>Bacillati</taxon>
        <taxon>Bacillota</taxon>
        <taxon>Bacilli</taxon>
        <taxon>Lactobacillales</taxon>
        <taxon>Enterococcaceae</taxon>
        <taxon>Enterococcus</taxon>
    </lineage>
</organism>
<accession>A0ABS3H528</accession>
<keyword evidence="9" id="KW-1185">Reference proteome</keyword>
<evidence type="ECO:0000313" key="8">
    <source>
        <dbReference type="EMBL" id="MBO0448567.1"/>
    </source>
</evidence>
<evidence type="ECO:0000256" key="3">
    <source>
        <dbReference type="ARBA" id="ARBA00022576"/>
    </source>
</evidence>
<feature type="domain" description="Aminotransferase class I/classII large" evidence="7">
    <location>
        <begin position="26"/>
        <end position="360"/>
    </location>
</feature>